<dbReference type="Proteomes" id="UP000298246">
    <property type="component" value="Unassembled WGS sequence"/>
</dbReference>
<comment type="caution">
    <text evidence="3">The sequence shown here is derived from an EMBL/GenBank/DDBJ whole genome shotgun (WGS) entry which is preliminary data.</text>
</comment>
<dbReference type="SUPFAM" id="SSF56059">
    <property type="entry name" value="Glutathione synthetase ATP-binding domain-like"/>
    <property type="match status" value="1"/>
</dbReference>
<keyword evidence="1" id="KW-0067">ATP-binding</keyword>
<dbReference type="GO" id="GO:0046872">
    <property type="term" value="F:metal ion binding"/>
    <property type="evidence" value="ECO:0007669"/>
    <property type="project" value="InterPro"/>
</dbReference>
<dbReference type="RefSeq" id="WP_134748815.1">
    <property type="nucleotide sequence ID" value="NZ_MYFO02000001.1"/>
</dbReference>
<reference evidence="3 4" key="1">
    <citation type="submission" date="2017-03" db="EMBL/GenBank/DDBJ databases">
        <title>Isolation of Levoglucosan Utilizing Bacteria.</title>
        <authorList>
            <person name="Arya A.S."/>
        </authorList>
    </citation>
    <scope>NUCLEOTIDE SEQUENCE [LARGE SCALE GENOMIC DNA]</scope>
    <source>
        <strain evidence="3 4">MEC069</strain>
    </source>
</reference>
<dbReference type="InterPro" id="IPR011761">
    <property type="entry name" value="ATP-grasp"/>
</dbReference>
<keyword evidence="4" id="KW-1185">Reference proteome</keyword>
<evidence type="ECO:0000313" key="4">
    <source>
        <dbReference type="Proteomes" id="UP000298246"/>
    </source>
</evidence>
<organism evidence="3 4">
    <name type="scientific">Paenibacillus athensensis</name>
    <dbReference type="NCBI Taxonomy" id="1967502"/>
    <lineage>
        <taxon>Bacteria</taxon>
        <taxon>Bacillati</taxon>
        <taxon>Bacillota</taxon>
        <taxon>Bacilli</taxon>
        <taxon>Bacillales</taxon>
        <taxon>Paenibacillaceae</taxon>
        <taxon>Paenibacillus</taxon>
    </lineage>
</organism>
<evidence type="ECO:0000256" key="1">
    <source>
        <dbReference type="PROSITE-ProRule" id="PRU00409"/>
    </source>
</evidence>
<keyword evidence="1" id="KW-0547">Nucleotide-binding</keyword>
<dbReference type="OrthoDB" id="20966at2"/>
<evidence type="ECO:0000313" key="3">
    <source>
        <dbReference type="EMBL" id="TFE91878.1"/>
    </source>
</evidence>
<proteinExistence type="predicted"/>
<dbReference type="GO" id="GO:0005524">
    <property type="term" value="F:ATP binding"/>
    <property type="evidence" value="ECO:0007669"/>
    <property type="project" value="UniProtKB-UniRule"/>
</dbReference>
<evidence type="ECO:0000259" key="2">
    <source>
        <dbReference type="PROSITE" id="PS50975"/>
    </source>
</evidence>
<dbReference type="AlphaFoldDB" id="A0A4Y8QB77"/>
<dbReference type="Gene3D" id="3.30.470.20">
    <property type="entry name" value="ATP-grasp fold, B domain"/>
    <property type="match status" value="1"/>
</dbReference>
<gene>
    <name evidence="3" type="ORF">B5M42_01155</name>
</gene>
<name>A0A4Y8QB77_9BACL</name>
<sequence length="443" mass="49977">MTEQVPGRLHCGTFDAEQFWRDPELSKLPGLADPENLRIVSTMDELLFAFCRPEDTLITRKALHPAHRSYLSEIGFGFRSNRTDLDGQLEQRQKCMLQLLAEAEPQAFSDIITPGSELEAFAAIPYIRDASERHGLRCRIPDMDVIRRVNTKAYSTHMKARVGLPNSSLIVGSAAELQATGSKLLADGPFLIKDNYGVSGKGNLLIDAPGILERVVSYTDMQEKKGKSTEFIIEPYLQKSCDFSCQFHIDPAGEVSILSLQKLANDEFAYQESYTPEPEFIELLEREGYFDLMKSIGRELYRDGYFGHVCIDSMQLTNGVLVPMIEINARKSMSLIKHHIDRYLQPHGVVGNLRYYSLSCANESLRFEDVLDEMERSGLLFRPGQTSGILPLTANTLTINRRADKPYKGRLYVSVIGRDAAERTELAARLGRIFHPLFLQVMN</sequence>
<dbReference type="PROSITE" id="PS50975">
    <property type="entry name" value="ATP_GRASP"/>
    <property type="match status" value="1"/>
</dbReference>
<accession>A0A4Y8QB77</accession>
<dbReference type="EMBL" id="MYFO01000001">
    <property type="protein sequence ID" value="TFE91878.1"/>
    <property type="molecule type" value="Genomic_DNA"/>
</dbReference>
<protein>
    <recommendedName>
        <fullName evidence="2">ATP-grasp domain-containing protein</fullName>
    </recommendedName>
</protein>
<feature type="domain" description="ATP-grasp" evidence="2">
    <location>
        <begin position="156"/>
        <end position="369"/>
    </location>
</feature>